<reference evidence="2" key="1">
    <citation type="submission" date="2023-03" db="EMBL/GenBank/DDBJ databases">
        <title>Massive genome expansion in bonnet fungi (Mycena s.s.) driven by repeated elements and novel gene families across ecological guilds.</title>
        <authorList>
            <consortium name="Lawrence Berkeley National Laboratory"/>
            <person name="Harder C.B."/>
            <person name="Miyauchi S."/>
            <person name="Viragh M."/>
            <person name="Kuo A."/>
            <person name="Thoen E."/>
            <person name="Andreopoulos B."/>
            <person name="Lu D."/>
            <person name="Skrede I."/>
            <person name="Drula E."/>
            <person name="Henrissat B."/>
            <person name="Morin E."/>
            <person name="Kohler A."/>
            <person name="Barry K."/>
            <person name="LaButti K."/>
            <person name="Morin E."/>
            <person name="Salamov A."/>
            <person name="Lipzen A."/>
            <person name="Mereny Z."/>
            <person name="Hegedus B."/>
            <person name="Baldrian P."/>
            <person name="Stursova M."/>
            <person name="Weitz H."/>
            <person name="Taylor A."/>
            <person name="Grigoriev I.V."/>
            <person name="Nagy L.G."/>
            <person name="Martin F."/>
            <person name="Kauserud H."/>
        </authorList>
    </citation>
    <scope>NUCLEOTIDE SEQUENCE</scope>
    <source>
        <strain evidence="2">CBHHK002</strain>
    </source>
</reference>
<keyword evidence="1" id="KW-1133">Transmembrane helix</keyword>
<sequence length="176" mass="19514">MKASGNNDKVHDLPPLTLFRASFLTASMTARPSAEIRHIQLLAARTLEHLSESPFRPLTAWVFANVLAVLTFVPSVVQMIGSGKMSASEMSIFRRPAMALSNYLFLIMSLGTLLAGSIHSVAAFNLVRMNSMFHFCRCRRMVVILSQEDEGHKVLNNLVDHVKTSIAELHKSAYLS</sequence>
<organism evidence="2 3">
    <name type="scientific">Mycena albidolilacea</name>
    <dbReference type="NCBI Taxonomy" id="1033008"/>
    <lineage>
        <taxon>Eukaryota</taxon>
        <taxon>Fungi</taxon>
        <taxon>Dikarya</taxon>
        <taxon>Basidiomycota</taxon>
        <taxon>Agaricomycotina</taxon>
        <taxon>Agaricomycetes</taxon>
        <taxon>Agaricomycetidae</taxon>
        <taxon>Agaricales</taxon>
        <taxon>Marasmiineae</taxon>
        <taxon>Mycenaceae</taxon>
        <taxon>Mycena</taxon>
    </lineage>
</organism>
<dbReference type="Proteomes" id="UP001218218">
    <property type="component" value="Unassembled WGS sequence"/>
</dbReference>
<evidence type="ECO:0000313" key="3">
    <source>
        <dbReference type="Proteomes" id="UP001218218"/>
    </source>
</evidence>
<evidence type="ECO:0000256" key="1">
    <source>
        <dbReference type="SAM" id="Phobius"/>
    </source>
</evidence>
<keyword evidence="3" id="KW-1185">Reference proteome</keyword>
<accession>A0AAD7EY14</accession>
<dbReference type="EMBL" id="JARIHO010000010">
    <property type="protein sequence ID" value="KAJ7354015.1"/>
    <property type="molecule type" value="Genomic_DNA"/>
</dbReference>
<feature type="transmembrane region" description="Helical" evidence="1">
    <location>
        <begin position="100"/>
        <end position="127"/>
    </location>
</feature>
<proteinExistence type="predicted"/>
<name>A0AAD7EY14_9AGAR</name>
<comment type="caution">
    <text evidence="2">The sequence shown here is derived from an EMBL/GenBank/DDBJ whole genome shotgun (WGS) entry which is preliminary data.</text>
</comment>
<feature type="transmembrane region" description="Helical" evidence="1">
    <location>
        <begin position="58"/>
        <end position="80"/>
    </location>
</feature>
<evidence type="ECO:0000313" key="2">
    <source>
        <dbReference type="EMBL" id="KAJ7354015.1"/>
    </source>
</evidence>
<gene>
    <name evidence="2" type="ORF">DFH08DRAFT_984205</name>
</gene>
<dbReference type="AlphaFoldDB" id="A0AAD7EY14"/>
<keyword evidence="1" id="KW-0472">Membrane</keyword>
<protein>
    <submittedName>
        <fullName evidence="2">Uncharacterized protein</fullName>
    </submittedName>
</protein>
<keyword evidence="1" id="KW-0812">Transmembrane</keyword>